<feature type="region of interest" description="Disordered" evidence="1">
    <location>
        <begin position="15"/>
        <end position="38"/>
    </location>
</feature>
<comment type="caution">
    <text evidence="2">The sequence shown here is derived from an EMBL/GenBank/DDBJ whole genome shotgun (WGS) entry which is preliminary data.</text>
</comment>
<name>A0ABX0Z5I3_9ACTN</name>
<protein>
    <submittedName>
        <fullName evidence="2">Uncharacterized protein</fullName>
    </submittedName>
</protein>
<reference evidence="2 3" key="1">
    <citation type="submission" date="2020-03" db="EMBL/GenBank/DDBJ databases">
        <title>WGS of actinomycetes isolated from Thailand.</title>
        <authorList>
            <person name="Thawai C."/>
        </authorList>
    </citation>
    <scope>NUCLEOTIDE SEQUENCE [LARGE SCALE GENOMIC DNA]</scope>
    <source>
        <strain evidence="2 3">HSS6-12</strain>
    </source>
</reference>
<evidence type="ECO:0000313" key="3">
    <source>
        <dbReference type="Proteomes" id="UP000783871"/>
    </source>
</evidence>
<organism evidence="2 3">
    <name type="scientific">Micromonospora thermarum</name>
    <dbReference type="NCBI Taxonomy" id="2720024"/>
    <lineage>
        <taxon>Bacteria</taxon>
        <taxon>Bacillati</taxon>
        <taxon>Actinomycetota</taxon>
        <taxon>Actinomycetes</taxon>
        <taxon>Micromonosporales</taxon>
        <taxon>Micromonosporaceae</taxon>
        <taxon>Micromonospora</taxon>
    </lineage>
</organism>
<dbReference type="Proteomes" id="UP000783871">
    <property type="component" value="Unassembled WGS sequence"/>
</dbReference>
<sequence length="120" mass="12081">MRDVLLGVHALPPRRPTARQALNEGVDESGDTGIGDGLVDQVRVGGTELVGERPGVGEFEQGGGQPRVPFEVESLLSQETVSGEGGAGQLGGADPVGLVVVGGGGLEESLRVQVGVVALC</sequence>
<accession>A0ABX0Z5I3</accession>
<proteinExistence type="predicted"/>
<evidence type="ECO:0000256" key="1">
    <source>
        <dbReference type="SAM" id="MobiDB-lite"/>
    </source>
</evidence>
<gene>
    <name evidence="2" type="ORF">HCJ94_04795</name>
</gene>
<evidence type="ECO:0000313" key="2">
    <source>
        <dbReference type="EMBL" id="NJP31320.1"/>
    </source>
</evidence>
<dbReference type="EMBL" id="JAATEO010000003">
    <property type="protein sequence ID" value="NJP31320.1"/>
    <property type="molecule type" value="Genomic_DNA"/>
</dbReference>
<keyword evidence="3" id="KW-1185">Reference proteome</keyword>